<evidence type="ECO:0000256" key="1">
    <source>
        <dbReference type="SAM" id="MobiDB-lite"/>
    </source>
</evidence>
<feature type="region of interest" description="Disordered" evidence="1">
    <location>
        <begin position="1"/>
        <end position="21"/>
    </location>
</feature>
<dbReference type="AlphaFoldDB" id="A0A820NI02"/>
<feature type="non-terminal residue" evidence="2">
    <location>
        <position position="21"/>
    </location>
</feature>
<sequence length="21" mass="2503">MNNLDPDRDNYVKINLENIDP</sequence>
<dbReference type="Proteomes" id="UP000663874">
    <property type="component" value="Unassembled WGS sequence"/>
</dbReference>
<protein>
    <submittedName>
        <fullName evidence="2">Uncharacterized protein</fullName>
    </submittedName>
</protein>
<dbReference type="EMBL" id="CAJOBE010061303">
    <property type="protein sequence ID" value="CAF4387240.1"/>
    <property type="molecule type" value="Genomic_DNA"/>
</dbReference>
<comment type="caution">
    <text evidence="2">The sequence shown here is derived from an EMBL/GenBank/DDBJ whole genome shotgun (WGS) entry which is preliminary data.</text>
</comment>
<feature type="compositionally biased region" description="Basic and acidic residues" evidence="1">
    <location>
        <begin position="1"/>
        <end position="11"/>
    </location>
</feature>
<reference evidence="2" key="1">
    <citation type="submission" date="2021-02" db="EMBL/GenBank/DDBJ databases">
        <authorList>
            <person name="Nowell W R."/>
        </authorList>
    </citation>
    <scope>NUCLEOTIDE SEQUENCE</scope>
</reference>
<organism evidence="2 3">
    <name type="scientific">Rotaria sordida</name>
    <dbReference type="NCBI Taxonomy" id="392033"/>
    <lineage>
        <taxon>Eukaryota</taxon>
        <taxon>Metazoa</taxon>
        <taxon>Spiralia</taxon>
        <taxon>Gnathifera</taxon>
        <taxon>Rotifera</taxon>
        <taxon>Eurotatoria</taxon>
        <taxon>Bdelloidea</taxon>
        <taxon>Philodinida</taxon>
        <taxon>Philodinidae</taxon>
        <taxon>Rotaria</taxon>
    </lineage>
</organism>
<evidence type="ECO:0000313" key="3">
    <source>
        <dbReference type="Proteomes" id="UP000663874"/>
    </source>
</evidence>
<accession>A0A820NI02</accession>
<evidence type="ECO:0000313" key="2">
    <source>
        <dbReference type="EMBL" id="CAF4387240.1"/>
    </source>
</evidence>
<gene>
    <name evidence="2" type="ORF">FNK824_LOCUS43501</name>
</gene>
<proteinExistence type="predicted"/>
<name>A0A820NI02_9BILA</name>